<organism evidence="2 3">
    <name type="scientific">Eumeta variegata</name>
    <name type="common">Bagworm moth</name>
    <name type="synonym">Eumeta japonica</name>
    <dbReference type="NCBI Taxonomy" id="151549"/>
    <lineage>
        <taxon>Eukaryota</taxon>
        <taxon>Metazoa</taxon>
        <taxon>Ecdysozoa</taxon>
        <taxon>Arthropoda</taxon>
        <taxon>Hexapoda</taxon>
        <taxon>Insecta</taxon>
        <taxon>Pterygota</taxon>
        <taxon>Neoptera</taxon>
        <taxon>Endopterygota</taxon>
        <taxon>Lepidoptera</taxon>
        <taxon>Glossata</taxon>
        <taxon>Ditrysia</taxon>
        <taxon>Tineoidea</taxon>
        <taxon>Psychidae</taxon>
        <taxon>Oiketicinae</taxon>
        <taxon>Eumeta</taxon>
    </lineage>
</organism>
<sequence length="67" mass="7288">MELMLIEQAGRWSNFPYYSTQHVHVSSMCLIAIRSGTRSKVGMSSPGSRGGKSRHPPRAAVSGEPKS</sequence>
<dbReference type="AlphaFoldDB" id="A0A4C1WR46"/>
<protein>
    <submittedName>
        <fullName evidence="2">Uncharacterized protein</fullName>
    </submittedName>
</protein>
<accession>A0A4C1WR46</accession>
<feature type="region of interest" description="Disordered" evidence="1">
    <location>
        <begin position="39"/>
        <end position="67"/>
    </location>
</feature>
<dbReference type="Proteomes" id="UP000299102">
    <property type="component" value="Unassembled WGS sequence"/>
</dbReference>
<reference evidence="2 3" key="1">
    <citation type="journal article" date="2019" name="Commun. Biol.">
        <title>The bagworm genome reveals a unique fibroin gene that provides high tensile strength.</title>
        <authorList>
            <person name="Kono N."/>
            <person name="Nakamura H."/>
            <person name="Ohtoshi R."/>
            <person name="Tomita M."/>
            <person name="Numata K."/>
            <person name="Arakawa K."/>
        </authorList>
    </citation>
    <scope>NUCLEOTIDE SEQUENCE [LARGE SCALE GENOMIC DNA]</scope>
</reference>
<evidence type="ECO:0000256" key="1">
    <source>
        <dbReference type="SAM" id="MobiDB-lite"/>
    </source>
</evidence>
<evidence type="ECO:0000313" key="3">
    <source>
        <dbReference type="Proteomes" id="UP000299102"/>
    </source>
</evidence>
<dbReference type="EMBL" id="BGZK01000606">
    <property type="protein sequence ID" value="GBP52595.1"/>
    <property type="molecule type" value="Genomic_DNA"/>
</dbReference>
<keyword evidence="3" id="KW-1185">Reference proteome</keyword>
<evidence type="ECO:0000313" key="2">
    <source>
        <dbReference type="EMBL" id="GBP52595.1"/>
    </source>
</evidence>
<proteinExistence type="predicted"/>
<gene>
    <name evidence="2" type="ORF">EVAR_35784_1</name>
</gene>
<name>A0A4C1WR46_EUMVA</name>
<comment type="caution">
    <text evidence="2">The sequence shown here is derived from an EMBL/GenBank/DDBJ whole genome shotgun (WGS) entry which is preliminary data.</text>
</comment>